<organism evidence="2 3">
    <name type="scientific">Photobacterium halotolerans</name>
    <dbReference type="NCBI Taxonomy" id="265726"/>
    <lineage>
        <taxon>Bacteria</taxon>
        <taxon>Pseudomonadati</taxon>
        <taxon>Pseudomonadota</taxon>
        <taxon>Gammaproteobacteria</taxon>
        <taxon>Vibrionales</taxon>
        <taxon>Vibrionaceae</taxon>
        <taxon>Photobacterium</taxon>
    </lineage>
</organism>
<keyword evidence="1" id="KW-0175">Coiled coil</keyword>
<feature type="coiled-coil region" evidence="1">
    <location>
        <begin position="37"/>
        <end position="117"/>
    </location>
</feature>
<keyword evidence="3" id="KW-1185">Reference proteome</keyword>
<gene>
    <name evidence="2" type="ORF">KY46_13530</name>
</gene>
<comment type="caution">
    <text evidence="2">The sequence shown here is derived from an EMBL/GenBank/DDBJ whole genome shotgun (WGS) entry which is preliminary data.</text>
</comment>
<dbReference type="EMBL" id="JWYV01000011">
    <property type="protein sequence ID" value="KKC99386.1"/>
    <property type="molecule type" value="Genomic_DNA"/>
</dbReference>
<proteinExistence type="predicted"/>
<dbReference type="PATRIC" id="fig|265726.11.peg.938"/>
<accession>A0A0F5VC53</accession>
<name>A0A0F5VC53_9GAMM</name>
<evidence type="ECO:0000256" key="1">
    <source>
        <dbReference type="SAM" id="Coils"/>
    </source>
</evidence>
<evidence type="ECO:0000313" key="2">
    <source>
        <dbReference type="EMBL" id="KKC99386.1"/>
    </source>
</evidence>
<protein>
    <recommendedName>
        <fullName evidence="4">Chromosome segregation ATPase</fullName>
    </recommendedName>
</protein>
<evidence type="ECO:0008006" key="4">
    <source>
        <dbReference type="Google" id="ProtNLM"/>
    </source>
</evidence>
<evidence type="ECO:0000313" key="3">
    <source>
        <dbReference type="Proteomes" id="UP000033633"/>
    </source>
</evidence>
<dbReference type="AlphaFoldDB" id="A0A0F5VC53"/>
<feature type="coiled-coil region" evidence="1">
    <location>
        <begin position="190"/>
        <end position="217"/>
    </location>
</feature>
<sequence length="226" mass="25644">MELMSNWKVTLVAGVITGMLLASAIGHIQHQPTVAEMDTLRETNTEQAEQIKSLSSRLETMASMETQKAIEFKELQQQLEQKTLELSSVREEHAKQMAALKQQKKQLAVTKKQLDTKVETLTEATQKQQTVLSNSKALYQQQLGLQKQLSQVEADIKQARRVAEEFKKPCDEFKSGKSWNWVSQADCDRYEAKLAKVAEAEVERTALQNELDELNEKINVALPKDE</sequence>
<reference evidence="2 3" key="1">
    <citation type="submission" date="2014-12" db="EMBL/GenBank/DDBJ databases">
        <title>Mercury Reductase activity and rhizosphere competence traits in the genome of root associated Photobacterium halotolerans MELD1.</title>
        <authorList>
            <person name="Mathew D.C."/>
            <person name="Huang C.-C."/>
        </authorList>
    </citation>
    <scope>NUCLEOTIDE SEQUENCE [LARGE SCALE GENOMIC DNA]</scope>
    <source>
        <strain evidence="2 3">MELD1</strain>
    </source>
</reference>
<dbReference type="Proteomes" id="UP000033633">
    <property type="component" value="Unassembled WGS sequence"/>
</dbReference>